<evidence type="ECO:0000256" key="2">
    <source>
        <dbReference type="ARBA" id="ARBA00022723"/>
    </source>
</evidence>
<keyword evidence="6" id="KW-0805">Transcription regulation</keyword>
<dbReference type="PANTHER" id="PTHR47772">
    <property type="entry name" value="ZINC FINGER PROTEIN 200"/>
    <property type="match status" value="1"/>
</dbReference>
<sequence>MLKKQWLDAKSGITLRKSKLDYTCAECPKSYGSKGELNKHIRSYHGPKTLHCSECPKVFTTLKLKNRHQKTHEPKNLKCDICHKFATNDPSNLTRHKNVSCGQSKVPLFACPDCGKKFGTKVGLHGHQSKCIVSIRVLEWLAKLSQFIACYFNQPFQPFTHMPTGEGSNKSQTDKELQEFTCYLGTRSRNDV</sequence>
<protein>
    <recommendedName>
        <fullName evidence="10">C2H2-type domain-containing protein</fullName>
    </recommendedName>
</protein>
<evidence type="ECO:0000256" key="4">
    <source>
        <dbReference type="ARBA" id="ARBA00022771"/>
    </source>
</evidence>
<dbReference type="InterPro" id="IPR050636">
    <property type="entry name" value="C2H2-ZF_domain-containing"/>
</dbReference>
<accession>A0A8J2NQ53</accession>
<keyword evidence="3" id="KW-0677">Repeat</keyword>
<comment type="caution">
    <text evidence="11">The sequence shown here is derived from an EMBL/GenBank/DDBJ whole genome shotgun (WGS) entry which is preliminary data.</text>
</comment>
<evidence type="ECO:0000313" key="11">
    <source>
        <dbReference type="EMBL" id="CAG7696116.1"/>
    </source>
</evidence>
<organism evidence="11 12">
    <name type="scientific">Allacma fusca</name>
    <dbReference type="NCBI Taxonomy" id="39272"/>
    <lineage>
        <taxon>Eukaryota</taxon>
        <taxon>Metazoa</taxon>
        <taxon>Ecdysozoa</taxon>
        <taxon>Arthropoda</taxon>
        <taxon>Hexapoda</taxon>
        <taxon>Collembola</taxon>
        <taxon>Symphypleona</taxon>
        <taxon>Sminthuridae</taxon>
        <taxon>Allacma</taxon>
    </lineage>
</organism>
<dbReference type="PROSITE" id="PS00028">
    <property type="entry name" value="ZINC_FINGER_C2H2_1"/>
    <property type="match status" value="1"/>
</dbReference>
<dbReference type="AlphaFoldDB" id="A0A8J2NQ53"/>
<evidence type="ECO:0000256" key="7">
    <source>
        <dbReference type="ARBA" id="ARBA00023163"/>
    </source>
</evidence>
<evidence type="ECO:0000259" key="10">
    <source>
        <dbReference type="PROSITE" id="PS50157"/>
    </source>
</evidence>
<dbReference type="PANTHER" id="PTHR47772:SF13">
    <property type="entry name" value="GASTRULA ZINC FINGER PROTEIN XLCGF49.1-LIKE-RELATED"/>
    <property type="match status" value="1"/>
</dbReference>
<dbReference type="Proteomes" id="UP000708208">
    <property type="component" value="Unassembled WGS sequence"/>
</dbReference>
<dbReference type="EMBL" id="CAJVCH010024059">
    <property type="protein sequence ID" value="CAG7696116.1"/>
    <property type="molecule type" value="Genomic_DNA"/>
</dbReference>
<dbReference type="SMART" id="SM00355">
    <property type="entry name" value="ZnF_C2H2"/>
    <property type="match status" value="4"/>
</dbReference>
<keyword evidence="8" id="KW-0539">Nucleus</keyword>
<keyword evidence="12" id="KW-1185">Reference proteome</keyword>
<dbReference type="PROSITE" id="PS50157">
    <property type="entry name" value="ZINC_FINGER_C2H2_2"/>
    <property type="match status" value="2"/>
</dbReference>
<reference evidence="11" key="1">
    <citation type="submission" date="2021-06" db="EMBL/GenBank/DDBJ databases">
        <authorList>
            <person name="Hodson N. C."/>
            <person name="Mongue J. A."/>
            <person name="Jaron S. K."/>
        </authorList>
    </citation>
    <scope>NUCLEOTIDE SEQUENCE</scope>
</reference>
<gene>
    <name evidence="11" type="ORF">AFUS01_LOCUS3911</name>
</gene>
<evidence type="ECO:0000256" key="6">
    <source>
        <dbReference type="ARBA" id="ARBA00023015"/>
    </source>
</evidence>
<name>A0A8J2NQ53_9HEXA</name>
<evidence type="ECO:0000256" key="5">
    <source>
        <dbReference type="ARBA" id="ARBA00022833"/>
    </source>
</evidence>
<feature type="domain" description="C2H2-type" evidence="10">
    <location>
        <begin position="109"/>
        <end position="128"/>
    </location>
</feature>
<evidence type="ECO:0000256" key="8">
    <source>
        <dbReference type="ARBA" id="ARBA00023242"/>
    </source>
</evidence>
<evidence type="ECO:0000256" key="3">
    <source>
        <dbReference type="ARBA" id="ARBA00022737"/>
    </source>
</evidence>
<dbReference type="GO" id="GO:0005634">
    <property type="term" value="C:nucleus"/>
    <property type="evidence" value="ECO:0007669"/>
    <property type="project" value="UniProtKB-SubCell"/>
</dbReference>
<feature type="domain" description="C2H2-type" evidence="10">
    <location>
        <begin position="22"/>
        <end position="56"/>
    </location>
</feature>
<dbReference type="Pfam" id="PF00096">
    <property type="entry name" value="zf-C2H2"/>
    <property type="match status" value="2"/>
</dbReference>
<keyword evidence="5" id="KW-0862">Zinc</keyword>
<keyword evidence="2" id="KW-0479">Metal-binding</keyword>
<evidence type="ECO:0000313" key="12">
    <source>
        <dbReference type="Proteomes" id="UP000708208"/>
    </source>
</evidence>
<proteinExistence type="predicted"/>
<comment type="subcellular location">
    <subcellularLocation>
        <location evidence="1">Nucleus</location>
    </subcellularLocation>
</comment>
<dbReference type="GO" id="GO:0008270">
    <property type="term" value="F:zinc ion binding"/>
    <property type="evidence" value="ECO:0007669"/>
    <property type="project" value="UniProtKB-KW"/>
</dbReference>
<evidence type="ECO:0000256" key="1">
    <source>
        <dbReference type="ARBA" id="ARBA00004123"/>
    </source>
</evidence>
<keyword evidence="7" id="KW-0804">Transcription</keyword>
<dbReference type="InterPro" id="IPR013087">
    <property type="entry name" value="Znf_C2H2_type"/>
</dbReference>
<dbReference type="OrthoDB" id="6077919at2759"/>
<keyword evidence="4 9" id="KW-0863">Zinc-finger</keyword>
<evidence type="ECO:0000256" key="9">
    <source>
        <dbReference type="PROSITE-ProRule" id="PRU00042"/>
    </source>
</evidence>